<accession>A0ACC1NM79</accession>
<organism evidence="1 2">
    <name type="scientific">Zarea fungicola</name>
    <dbReference type="NCBI Taxonomy" id="93591"/>
    <lineage>
        <taxon>Eukaryota</taxon>
        <taxon>Fungi</taxon>
        <taxon>Dikarya</taxon>
        <taxon>Ascomycota</taxon>
        <taxon>Pezizomycotina</taxon>
        <taxon>Sordariomycetes</taxon>
        <taxon>Hypocreomycetidae</taxon>
        <taxon>Hypocreales</taxon>
        <taxon>Cordycipitaceae</taxon>
        <taxon>Zarea</taxon>
    </lineage>
</organism>
<keyword evidence="2" id="KW-1185">Reference proteome</keyword>
<evidence type="ECO:0000313" key="1">
    <source>
        <dbReference type="EMBL" id="KAJ2979966.1"/>
    </source>
</evidence>
<proteinExistence type="predicted"/>
<name>A0ACC1NM79_9HYPO</name>
<protein>
    <submittedName>
        <fullName evidence="1">Uncharacterized protein</fullName>
    </submittedName>
</protein>
<evidence type="ECO:0000313" key="2">
    <source>
        <dbReference type="Proteomes" id="UP001143910"/>
    </source>
</evidence>
<comment type="caution">
    <text evidence="1">The sequence shown here is derived from an EMBL/GenBank/DDBJ whole genome shotgun (WGS) entry which is preliminary data.</text>
</comment>
<gene>
    <name evidence="1" type="ORF">NQ176_g2930</name>
</gene>
<dbReference type="EMBL" id="JANJQO010000238">
    <property type="protein sequence ID" value="KAJ2979966.1"/>
    <property type="molecule type" value="Genomic_DNA"/>
</dbReference>
<sequence length="101" mass="11767">MRFSLGERQLLNLARGALYMWRAHTRIVLIDEATSNLDVDTEWKMSDFMDGEFAGATVLIVAQRLQCFETAEVVLMMREGRVDSILRLDEDTGDWYEDFDR</sequence>
<dbReference type="Proteomes" id="UP001143910">
    <property type="component" value="Unassembled WGS sequence"/>
</dbReference>
<reference evidence="1" key="1">
    <citation type="submission" date="2022-08" db="EMBL/GenBank/DDBJ databases">
        <title>Genome Sequence of Lecanicillium fungicola.</title>
        <authorList>
            <person name="Buettner E."/>
        </authorList>
    </citation>
    <scope>NUCLEOTIDE SEQUENCE</scope>
    <source>
        <strain evidence="1">Babe33</strain>
    </source>
</reference>